<dbReference type="eggNOG" id="arCOG02987">
    <property type="taxonomic scope" value="Archaea"/>
</dbReference>
<accession>I3TEC9</accession>
<dbReference type="HOGENOM" id="CLU_019091_1_0_2"/>
<protein>
    <submittedName>
        <fullName evidence="2">Ferredoxin</fullName>
    </submittedName>
</protein>
<proteinExistence type="predicted"/>
<dbReference type="Proteomes" id="UP000005270">
    <property type="component" value="Chromosome"/>
</dbReference>
<organism evidence="2 3">
    <name type="scientific">Thermogladius calderae (strain DSM 22663 / VKM B-2946 / 1633)</name>
    <dbReference type="NCBI Taxonomy" id="1184251"/>
    <lineage>
        <taxon>Archaea</taxon>
        <taxon>Thermoproteota</taxon>
        <taxon>Thermoprotei</taxon>
        <taxon>Desulfurococcales</taxon>
        <taxon>Desulfurococcaceae</taxon>
        <taxon>Thermogladius</taxon>
    </lineage>
</organism>
<dbReference type="Pfam" id="PF17651">
    <property type="entry name" value="Raco_middle"/>
    <property type="match status" value="1"/>
</dbReference>
<keyword evidence="3" id="KW-1185">Reference proteome</keyword>
<reference evidence="2 3" key="1">
    <citation type="journal article" date="2012" name="J. Bacteriol.">
        <title>Complete genome sequence of the hyperthermophilic cellulolytic Crenarchaeon 'Thermogladius cellulolyticus' 1633.</title>
        <authorList>
            <person name="Mardanov A.V."/>
            <person name="Kochetkova T.V."/>
            <person name="Beletsky A.V."/>
            <person name="Bonch-Osmolovskaya E.A."/>
            <person name="Ravin N.V."/>
            <person name="Skryabin K.G."/>
        </authorList>
    </citation>
    <scope>NUCLEOTIDE SEQUENCE [LARGE SCALE GENOMIC DNA]</scope>
    <source>
        <strain evidence="3">DSM 22663 / VKM B-2946 / 1633</strain>
    </source>
</reference>
<dbReference type="EMBL" id="CP003531">
    <property type="protein sequence ID" value="AFK51117.1"/>
    <property type="molecule type" value="Genomic_DNA"/>
</dbReference>
<dbReference type="InterPro" id="IPR042259">
    <property type="entry name" value="Raco-like_middle_sf"/>
</dbReference>
<dbReference type="InterPro" id="IPR036010">
    <property type="entry name" value="2Fe-2S_ferredoxin-like_sf"/>
</dbReference>
<sequence>MSEVDIVVGNRVLRGASGGNLGEILAKNGVIALPCGGRGLCGLCRVIVKKGSTSPPSKYERVLGYTGPVRLACQTRVLSDVEVELFPGLAKPVKIDTIIVNPRRVEPVVTKVGPGLFRVLDRVVELSPNLQRAVLVDLGTTKIAYQVVDLGGDVLAEDSVFTPLQDYGADIITRLTKALEDRRYMDDMTMRLRGLVSEIADKHNAGLVLLAGNSVMESIFFGLKLDSLAEYPYRPPTSDLILDNIGGKLVLGFPMLHGYLGGDAYADLVASLELRLETPYLLIDIGTNTEIFLVKEDVVYGTSTPSGPAFETGVSRGSTIVQGGVYEARIDRLENGKPVFRYKYLVSTSGILGPALVSIVADLRRHGLVDEHGKFTSGYATIAGGLKVFYIDPSKDLYISQLDVRNVQKAVAAVKSGIRILMREAGVSSSDLRHVVVAGNFGAALDLEDAMAIGLVPNVDRERVLAVGNLVLPGLRVAFLDSRYLVDFRRVAERIAFVDLPKVEDYMNVWIDSLRLSPL</sequence>
<evidence type="ECO:0000259" key="1">
    <source>
        <dbReference type="PROSITE" id="PS51085"/>
    </source>
</evidence>
<gene>
    <name evidence="2" type="ordered locus">TCELL_0693</name>
</gene>
<dbReference type="Gene3D" id="3.10.20.30">
    <property type="match status" value="1"/>
</dbReference>
<dbReference type="eggNOG" id="arCOG02035">
    <property type="taxonomic scope" value="Archaea"/>
</dbReference>
<dbReference type="Pfam" id="PF14574">
    <property type="entry name" value="RACo_C_ter"/>
    <property type="match status" value="1"/>
</dbReference>
<dbReference type="SUPFAM" id="SSF54292">
    <property type="entry name" value="2Fe-2S ferredoxin-like"/>
    <property type="match status" value="1"/>
</dbReference>
<evidence type="ECO:0000313" key="3">
    <source>
        <dbReference type="Proteomes" id="UP000005270"/>
    </source>
</evidence>
<name>I3TEC9_THEC1</name>
<dbReference type="RefSeq" id="WP_014737367.1">
    <property type="nucleotide sequence ID" value="NC_017954.1"/>
</dbReference>
<feature type="domain" description="2Fe-2S ferredoxin-type" evidence="1">
    <location>
        <begin position="2"/>
        <end position="89"/>
    </location>
</feature>
<dbReference type="InterPro" id="IPR012675">
    <property type="entry name" value="Beta-grasp_dom_sf"/>
</dbReference>
<dbReference type="InterPro" id="IPR041414">
    <property type="entry name" value="Raco-like_middle"/>
</dbReference>
<dbReference type="PROSITE" id="PS51085">
    <property type="entry name" value="2FE2S_FER_2"/>
    <property type="match status" value="1"/>
</dbReference>
<dbReference type="Pfam" id="PF00111">
    <property type="entry name" value="Fer2"/>
    <property type="match status" value="1"/>
</dbReference>
<dbReference type="InterPro" id="IPR001041">
    <property type="entry name" value="2Fe-2S_ferredoxin-type"/>
</dbReference>
<dbReference type="AlphaFoldDB" id="I3TEC9"/>
<dbReference type="InterPro" id="IPR052911">
    <property type="entry name" value="Corrinoid_activation_enz"/>
</dbReference>
<evidence type="ECO:0000313" key="2">
    <source>
        <dbReference type="EMBL" id="AFK51117.1"/>
    </source>
</evidence>
<dbReference type="GeneID" id="13013007"/>
<dbReference type="PANTHER" id="PTHR42895">
    <property type="entry name" value="IRON-SULFUR CLUSTER-BINDING PROTEIN-RELATED"/>
    <property type="match status" value="1"/>
</dbReference>
<dbReference type="CDD" id="cd00207">
    <property type="entry name" value="fer2"/>
    <property type="match status" value="1"/>
</dbReference>
<dbReference type="KEGG" id="thg:TCELL_0693"/>
<dbReference type="InParanoid" id="I3TEC9"/>
<dbReference type="OrthoDB" id="31557at2157"/>
<dbReference type="STRING" id="1184251.TCELL_0693"/>
<dbReference type="InterPro" id="IPR027980">
    <property type="entry name" value="RACo_C"/>
</dbReference>
<dbReference type="PANTHER" id="PTHR42895:SF2">
    <property type="entry name" value="IRON-SULFUR CLUSTER PROTEIN"/>
    <property type="match status" value="1"/>
</dbReference>
<dbReference type="GO" id="GO:0051536">
    <property type="term" value="F:iron-sulfur cluster binding"/>
    <property type="evidence" value="ECO:0007669"/>
    <property type="project" value="InterPro"/>
</dbReference>
<dbReference type="Gene3D" id="3.30.420.480">
    <property type="entry name" value="Domain of unknown function (DUF4445)"/>
    <property type="match status" value="1"/>
</dbReference>